<dbReference type="InterPro" id="IPR050272">
    <property type="entry name" value="Isochorismatase-like_hydrls"/>
</dbReference>
<accession>A0A5M8A4A6</accession>
<dbReference type="InterPro" id="IPR000868">
    <property type="entry name" value="Isochorismatase-like_dom"/>
</dbReference>
<dbReference type="CDD" id="cd01014">
    <property type="entry name" value="nicotinamidase_related"/>
    <property type="match status" value="1"/>
</dbReference>
<keyword evidence="1 3" id="KW-0378">Hydrolase</keyword>
<dbReference type="EMBL" id="VWRN01000067">
    <property type="protein sequence ID" value="KAA6117499.1"/>
    <property type="molecule type" value="Genomic_DNA"/>
</dbReference>
<feature type="domain" description="Isochorismatase-like" evidence="2">
    <location>
        <begin position="25"/>
        <end position="162"/>
    </location>
</feature>
<evidence type="ECO:0000313" key="4">
    <source>
        <dbReference type="Proteomes" id="UP000324324"/>
    </source>
</evidence>
<dbReference type="Proteomes" id="UP000324324">
    <property type="component" value="Unassembled WGS sequence"/>
</dbReference>
<evidence type="ECO:0000256" key="1">
    <source>
        <dbReference type="ARBA" id="ARBA00022801"/>
    </source>
</evidence>
<comment type="caution">
    <text evidence="3">The sequence shown here is derived from an EMBL/GenBank/DDBJ whole genome shotgun (WGS) entry which is preliminary data.</text>
</comment>
<proteinExistence type="predicted"/>
<name>A0A5M8A4A6_9BURK</name>
<dbReference type="PANTHER" id="PTHR43540">
    <property type="entry name" value="PEROXYUREIDOACRYLATE/UREIDOACRYLATE AMIDOHYDROLASE-RELATED"/>
    <property type="match status" value="1"/>
</dbReference>
<evidence type="ECO:0000259" key="2">
    <source>
        <dbReference type="Pfam" id="PF00857"/>
    </source>
</evidence>
<protein>
    <submittedName>
        <fullName evidence="3">Cysteine hydrolase</fullName>
    </submittedName>
</protein>
<dbReference type="AlphaFoldDB" id="A0A5M8A4A6"/>
<evidence type="ECO:0000313" key="3">
    <source>
        <dbReference type="EMBL" id="KAA6117499.1"/>
    </source>
</evidence>
<dbReference type="PANTHER" id="PTHR43540:SF15">
    <property type="entry name" value="BLR5631 PROTEIN"/>
    <property type="match status" value="1"/>
</dbReference>
<dbReference type="SUPFAM" id="SSF52499">
    <property type="entry name" value="Isochorismatase-like hydrolases"/>
    <property type="match status" value="1"/>
</dbReference>
<dbReference type="Pfam" id="PF00857">
    <property type="entry name" value="Isochorismatase"/>
    <property type="match status" value="1"/>
</dbReference>
<dbReference type="GO" id="GO:0016787">
    <property type="term" value="F:hydrolase activity"/>
    <property type="evidence" value="ECO:0007669"/>
    <property type="project" value="UniProtKB-KW"/>
</dbReference>
<gene>
    <name evidence="3" type="ORF">F1599_23510</name>
</gene>
<reference evidence="3 4" key="1">
    <citation type="submission" date="2019-09" db="EMBL/GenBank/DDBJ databases">
        <title>Isolation of a novel species in the genus Cupriavidus from patients with sepsis using whole genome sequencing.</title>
        <authorList>
            <person name="Kweon O.J."/>
            <person name="Lee M.-K."/>
        </authorList>
    </citation>
    <scope>NUCLEOTIDE SEQUENCE [LARGE SCALE GENOMIC DNA]</scope>
    <source>
        <strain evidence="3 4">MKL-01</strain>
    </source>
</reference>
<keyword evidence="4" id="KW-1185">Reference proteome</keyword>
<dbReference type="RefSeq" id="WP_150084707.1">
    <property type="nucleotide sequence ID" value="NZ_VWRN01000067.1"/>
</dbReference>
<dbReference type="Gene3D" id="3.40.50.850">
    <property type="entry name" value="Isochorismatase-like"/>
    <property type="match status" value="1"/>
</dbReference>
<dbReference type="InterPro" id="IPR036380">
    <property type="entry name" value="Isochorismatase-like_sf"/>
</dbReference>
<sequence>MPQAKTLMDFAGATRQPADWQQASLVLIDHQREYVDGSLPLSGMAEAVAECQRLLAAARKAAAPVVHIQHHGKPGGAIFDPQGPYVELIAELAPAQGEAVIAKSLPNAFAGTGLADALARTGRKQLVVAGFMTHMCVSATARAALDLGFTTTVVAAACATRDLPDPVNGEVVPAAVVHRTALTELNDLVALVVPDAGALGA</sequence>
<organism evidence="3 4">
    <name type="scientific">Cupriavidus cauae</name>
    <dbReference type="NCBI Taxonomy" id="2608999"/>
    <lineage>
        <taxon>Bacteria</taxon>
        <taxon>Pseudomonadati</taxon>
        <taxon>Pseudomonadota</taxon>
        <taxon>Betaproteobacteria</taxon>
        <taxon>Burkholderiales</taxon>
        <taxon>Burkholderiaceae</taxon>
        <taxon>Cupriavidus</taxon>
    </lineage>
</organism>